<dbReference type="AlphaFoldDB" id="A0A2X2DMV8"/>
<dbReference type="PANTHER" id="PTHR43481">
    <property type="entry name" value="FRUCTOSE-1-PHOSPHATE PHOSPHATASE"/>
    <property type="match status" value="1"/>
</dbReference>
<dbReference type="InterPro" id="IPR023214">
    <property type="entry name" value="HAD_sf"/>
</dbReference>
<reference evidence="1 4" key="2">
    <citation type="submission" date="2020-10" db="EMBL/GenBank/DDBJ databases">
        <title>Genome sequences of Pseudomonas isolates.</title>
        <authorList>
            <person name="Wessels L."/>
            <person name="Reich F."/>
            <person name="Hammerl J."/>
        </authorList>
    </citation>
    <scope>NUCLEOTIDE SEQUENCE [LARGE SCALE GENOMIC DNA]</scope>
    <source>
        <strain evidence="1 4">20-MO00624-0</strain>
    </source>
</reference>
<evidence type="ECO:0000313" key="2">
    <source>
        <dbReference type="EMBL" id="SPZ13455.1"/>
    </source>
</evidence>
<protein>
    <submittedName>
        <fullName evidence="1">HAD-IA family hydrolase</fullName>
    </submittedName>
    <submittedName>
        <fullName evidence="2">Putative glycerol phosphatase</fullName>
        <ecNumber evidence="2">3.1.3.-</ecNumber>
    </submittedName>
</protein>
<dbReference type="SFLD" id="SFLDG01129">
    <property type="entry name" value="C1.5:_HAD__Beta-PGM__Phosphata"/>
    <property type="match status" value="1"/>
</dbReference>
<dbReference type="Proteomes" id="UP000250443">
    <property type="component" value="Unassembled WGS sequence"/>
</dbReference>
<dbReference type="GO" id="GO:0050308">
    <property type="term" value="F:sugar-phosphatase activity"/>
    <property type="evidence" value="ECO:0007669"/>
    <property type="project" value="TreeGrafter"/>
</dbReference>
<organism evidence="2 3">
    <name type="scientific">Pseudomonas luteola</name>
    <dbReference type="NCBI Taxonomy" id="47886"/>
    <lineage>
        <taxon>Bacteria</taxon>
        <taxon>Pseudomonadati</taxon>
        <taxon>Pseudomonadota</taxon>
        <taxon>Gammaproteobacteria</taxon>
        <taxon>Pseudomonadales</taxon>
        <taxon>Pseudomonadaceae</taxon>
        <taxon>Pseudomonas</taxon>
    </lineage>
</organism>
<dbReference type="InterPro" id="IPR023198">
    <property type="entry name" value="PGP-like_dom2"/>
</dbReference>
<dbReference type="PANTHER" id="PTHR43481:SF4">
    <property type="entry name" value="GLYCEROL-1-PHOSPHATE PHOSPHOHYDROLASE 1-RELATED"/>
    <property type="match status" value="1"/>
</dbReference>
<evidence type="ECO:0000313" key="4">
    <source>
        <dbReference type="Proteomes" id="UP000626180"/>
    </source>
</evidence>
<dbReference type="SFLD" id="SFLDS00003">
    <property type="entry name" value="Haloacid_Dehalogenase"/>
    <property type="match status" value="1"/>
</dbReference>
<keyword evidence="2" id="KW-0378">Hydrolase</keyword>
<reference evidence="2 3" key="1">
    <citation type="submission" date="2018-06" db="EMBL/GenBank/DDBJ databases">
        <authorList>
            <consortium name="Pathogen Informatics"/>
            <person name="Doyle S."/>
        </authorList>
    </citation>
    <scope>NUCLEOTIDE SEQUENCE [LARGE SCALE GENOMIC DNA]</scope>
    <source>
        <strain evidence="2 3">NCTC11842</strain>
    </source>
</reference>
<dbReference type="Pfam" id="PF00702">
    <property type="entry name" value="Hydrolase"/>
    <property type="match status" value="1"/>
</dbReference>
<name>A0A2X2DMV8_PSELU</name>
<dbReference type="Proteomes" id="UP000626180">
    <property type="component" value="Unassembled WGS sequence"/>
</dbReference>
<dbReference type="RefSeq" id="WP_010798637.1">
    <property type="nucleotide sequence ID" value="NZ_CP044085.1"/>
</dbReference>
<dbReference type="EMBL" id="JADMCD010000012">
    <property type="protein sequence ID" value="MBF8642875.1"/>
    <property type="molecule type" value="Genomic_DNA"/>
</dbReference>
<proteinExistence type="predicted"/>
<evidence type="ECO:0000313" key="1">
    <source>
        <dbReference type="EMBL" id="MBF8642875.1"/>
    </source>
</evidence>
<dbReference type="EC" id="3.1.3.-" evidence="2"/>
<keyword evidence="4" id="KW-1185">Reference proteome</keyword>
<dbReference type="InterPro" id="IPR036412">
    <property type="entry name" value="HAD-like_sf"/>
</dbReference>
<sequence length="220" mass="23101">MTLPTRPYSAFLFDMDGTLLTSIASAERAWTQWALGHGLDPADLIAVMHGVRAVETVRRFAPPGADIEAETRAITEAEIADTSDVREIAGAAAFLASLPEGRWALVTSASRRLAEARLAAAGMALPAVIISSEDVEHGKPAPDCFLAGAKALGVDISECLVFEDTHAGITAAQAAGADVVVITATHKTPLDVAHPGLAHYADVRIEHEAEGRFRLVTASN</sequence>
<dbReference type="EMBL" id="UAUF01000014">
    <property type="protein sequence ID" value="SPZ13455.1"/>
    <property type="molecule type" value="Genomic_DNA"/>
</dbReference>
<dbReference type="InterPro" id="IPR051806">
    <property type="entry name" value="HAD-like_SPP"/>
</dbReference>
<dbReference type="NCBIfam" id="TIGR01509">
    <property type="entry name" value="HAD-SF-IA-v3"/>
    <property type="match status" value="1"/>
</dbReference>
<accession>A0A2X2DMV8</accession>
<dbReference type="InterPro" id="IPR006439">
    <property type="entry name" value="HAD-SF_hydro_IA"/>
</dbReference>
<dbReference type="SUPFAM" id="SSF56784">
    <property type="entry name" value="HAD-like"/>
    <property type="match status" value="1"/>
</dbReference>
<gene>
    <name evidence="2" type="primary">yfbT</name>
    <name evidence="1" type="ORF">IRZ65_19590</name>
    <name evidence="2" type="ORF">NCTC11842_05199</name>
</gene>
<dbReference type="PROSITE" id="PS01228">
    <property type="entry name" value="COF_1"/>
    <property type="match status" value="1"/>
</dbReference>
<dbReference type="Gene3D" id="3.40.50.1000">
    <property type="entry name" value="HAD superfamily/HAD-like"/>
    <property type="match status" value="1"/>
</dbReference>
<evidence type="ECO:0000313" key="3">
    <source>
        <dbReference type="Proteomes" id="UP000250443"/>
    </source>
</evidence>
<dbReference type="Gene3D" id="1.10.150.240">
    <property type="entry name" value="Putative phosphatase, domain 2"/>
    <property type="match status" value="1"/>
</dbReference>